<dbReference type="Gene3D" id="3.90.226.10">
    <property type="entry name" value="2-enoyl-CoA Hydratase, Chain A, domain 1"/>
    <property type="match status" value="1"/>
</dbReference>
<name>A0A7U3YH16_GEOS0</name>
<evidence type="ECO:0000256" key="3">
    <source>
        <dbReference type="ARBA" id="ARBA00022490"/>
    </source>
</evidence>
<organism evidence="14">
    <name type="scientific">Geobacillus sp. (strain Y4.1MC1)</name>
    <dbReference type="NCBI Taxonomy" id="581103"/>
    <lineage>
        <taxon>Bacteria</taxon>
        <taxon>Bacillati</taxon>
        <taxon>Bacillota</taxon>
        <taxon>Bacilli</taxon>
        <taxon>Bacillales</taxon>
        <taxon>Anoxybacillaceae</taxon>
        <taxon>Geobacillus</taxon>
    </lineage>
</organism>
<gene>
    <name evidence="14" type="ORF">GY4MC1_2790</name>
</gene>
<evidence type="ECO:0000256" key="1">
    <source>
        <dbReference type="ARBA" id="ARBA00004514"/>
    </source>
</evidence>
<comment type="function">
    <text evidence="12">Decarboxylates ethylmalonyl-CoA, a potentially toxic metabolite, to form butyryl-CoA, suggesting it might be involved in metabolite proofreading. Acts preferentially on (S)-ethylmalonyl-CoA but also has some activity on the (R)-isomer. Also has methylmalonyl-CoA decarboxylase activity at lower level.</text>
</comment>
<keyword evidence="3" id="KW-0963">Cytoplasm</keyword>
<keyword evidence="14" id="KW-0413">Isomerase</keyword>
<dbReference type="PANTHER" id="PTHR11941:SF27">
    <property type="entry name" value="ETHYLMALONYL-COA DECARBOXYLASE"/>
    <property type="match status" value="1"/>
</dbReference>
<comment type="catalytic activity">
    <reaction evidence="5">
        <text>(2S)-ethylmalonyl-CoA + H(+) = butanoyl-CoA + CO2</text>
        <dbReference type="Rhea" id="RHEA:32131"/>
        <dbReference type="ChEBI" id="CHEBI:15378"/>
        <dbReference type="ChEBI" id="CHEBI:16526"/>
        <dbReference type="ChEBI" id="CHEBI:57371"/>
        <dbReference type="ChEBI" id="CHEBI:60909"/>
        <dbReference type="EC" id="4.1.1.94"/>
    </reaction>
    <physiologicalReaction direction="left-to-right" evidence="5">
        <dbReference type="Rhea" id="RHEA:32132"/>
    </physiologicalReaction>
</comment>
<comment type="catalytic activity">
    <reaction evidence="6">
        <text>(2R)-ethylmalonyl-CoA + H(+) = butanoyl-CoA + CO2</text>
        <dbReference type="Rhea" id="RHEA:59540"/>
        <dbReference type="ChEBI" id="CHEBI:15378"/>
        <dbReference type="ChEBI" id="CHEBI:16526"/>
        <dbReference type="ChEBI" id="CHEBI:57371"/>
        <dbReference type="ChEBI" id="CHEBI:85316"/>
        <dbReference type="EC" id="4.1.1.94"/>
    </reaction>
    <physiologicalReaction direction="left-to-right" evidence="6">
        <dbReference type="Rhea" id="RHEA:59541"/>
    </physiologicalReaction>
</comment>
<dbReference type="GO" id="GO:0005829">
    <property type="term" value="C:cytosol"/>
    <property type="evidence" value="ECO:0007669"/>
    <property type="project" value="UniProtKB-SubCell"/>
</dbReference>
<dbReference type="SUPFAM" id="SSF52096">
    <property type="entry name" value="ClpP/crotonase"/>
    <property type="match status" value="1"/>
</dbReference>
<comment type="similarity">
    <text evidence="2 13">Belongs to the enoyl-CoA hydratase/isomerase family.</text>
</comment>
<dbReference type="GO" id="GO:0016853">
    <property type="term" value="F:isomerase activity"/>
    <property type="evidence" value="ECO:0007669"/>
    <property type="project" value="UniProtKB-KW"/>
</dbReference>
<dbReference type="GO" id="GO:0004492">
    <property type="term" value="F:methyl/ethyl malonyl-CoA decarboxylase activity"/>
    <property type="evidence" value="ECO:0007669"/>
    <property type="project" value="UniProtKB-EC"/>
</dbReference>
<accession>A0A7U3YH16</accession>
<evidence type="ECO:0000256" key="12">
    <source>
        <dbReference type="ARBA" id="ARBA00056546"/>
    </source>
</evidence>
<evidence type="ECO:0000256" key="5">
    <source>
        <dbReference type="ARBA" id="ARBA00036343"/>
    </source>
</evidence>
<evidence type="ECO:0000256" key="2">
    <source>
        <dbReference type="ARBA" id="ARBA00005254"/>
    </source>
</evidence>
<dbReference type="AlphaFoldDB" id="A0A7U3YH16"/>
<dbReference type="Pfam" id="PF00378">
    <property type="entry name" value="ECH_1"/>
    <property type="match status" value="1"/>
</dbReference>
<evidence type="ECO:0000256" key="10">
    <source>
        <dbReference type="ARBA" id="ARBA00042182"/>
    </source>
</evidence>
<comment type="subcellular location">
    <subcellularLocation>
        <location evidence="1">Cytoplasm</location>
        <location evidence="1">Cytosol</location>
    </subcellularLocation>
</comment>
<dbReference type="InterPro" id="IPR001753">
    <property type="entry name" value="Enoyl-CoA_hydra/iso"/>
</dbReference>
<reference evidence="14" key="1">
    <citation type="submission" date="2010-10" db="EMBL/GenBank/DDBJ databases">
        <title>Complete sequence of chromosome of Geobacillus sp. Y4.1MC1.</title>
        <authorList>
            <consortium name="US DOE Joint Genome Institute"/>
            <person name="Lucas S."/>
            <person name="Copeland A."/>
            <person name="Lapidus A."/>
            <person name="Cheng J.-F."/>
            <person name="Bruce D."/>
            <person name="Goodwin L."/>
            <person name="Pitluck S."/>
            <person name="Chertkov O."/>
            <person name="Zhang X."/>
            <person name="Detter J.C."/>
            <person name="Han C."/>
            <person name="Tapia R."/>
            <person name="Land M."/>
            <person name="Hauser L."/>
            <person name="Jeffries C."/>
            <person name="Kyrpides N."/>
            <person name="Ivanova N."/>
            <person name="Ovchinnikova G."/>
            <person name="Brumm P."/>
            <person name="Mead D."/>
            <person name="Woyke T."/>
        </authorList>
    </citation>
    <scope>NUCLEOTIDE SEQUENCE [LARGE SCALE GENOMIC DNA]</scope>
    <source>
        <strain evidence="14">Y4.1MC1</strain>
    </source>
</reference>
<dbReference type="KEGG" id="gmc:GY4MC1_2790"/>
<dbReference type="InterPro" id="IPR029045">
    <property type="entry name" value="ClpP/crotonase-like_dom_sf"/>
</dbReference>
<evidence type="ECO:0000256" key="7">
    <source>
        <dbReference type="ARBA" id="ARBA00038883"/>
    </source>
</evidence>
<protein>
    <recommendedName>
        <fullName evidence="8">Ethylmalonyl-CoA decarboxylase</fullName>
        <ecNumber evidence="7">4.1.1.94</ecNumber>
    </recommendedName>
    <alternativeName>
        <fullName evidence="10">Enoyl-CoA hydratase domain-containing protein 1</fullName>
    </alternativeName>
    <alternativeName>
        <fullName evidence="9">Methylmalonyl-CoA decarboxylase</fullName>
    </alternativeName>
</protein>
<sequence>MVLFSQQAQGRKVLVLVVFLYKKQENAPSLPNSFIRKGEKKMEVAIVEHDSDGVVWFTIHRPEKRNAIDFEVMDKLEETIAMAEKNDNVKMLVITGTGDEAFCSGGDLSNFQHLQAEAAKQMLEKMGKILYSLLTLSKPTVALINGTAIGGGCELATACDFRYAKGGSKIGFVQGKLGITTGWGGATMLLEKLPYTQALDILLRAERISAEKMREYGWVHAVLPGDNLREECRNLLAPYLSQSVSVLRAYKVAATEKWKNSEFQTRFFAEIARCAKLWGSEEHKRAIESFFKKS</sequence>
<evidence type="ECO:0000256" key="8">
    <source>
        <dbReference type="ARBA" id="ARBA00039903"/>
    </source>
</evidence>
<evidence type="ECO:0000256" key="4">
    <source>
        <dbReference type="ARBA" id="ARBA00023239"/>
    </source>
</evidence>
<dbReference type="InterPro" id="IPR018376">
    <property type="entry name" value="Enoyl-CoA_hyd/isom_CS"/>
</dbReference>
<evidence type="ECO:0000256" key="13">
    <source>
        <dbReference type="RuleBase" id="RU003707"/>
    </source>
</evidence>
<dbReference type="EMBL" id="CP002293">
    <property type="protein sequence ID" value="ADP75485.1"/>
    <property type="molecule type" value="Genomic_DNA"/>
</dbReference>
<dbReference type="EC" id="4.1.1.94" evidence="7"/>
<keyword evidence="4" id="KW-0456">Lyase</keyword>
<dbReference type="CDD" id="cd06558">
    <property type="entry name" value="crotonase-like"/>
    <property type="match status" value="1"/>
</dbReference>
<evidence type="ECO:0000313" key="14">
    <source>
        <dbReference type="EMBL" id="ADP75485.1"/>
    </source>
</evidence>
<dbReference type="PANTHER" id="PTHR11941">
    <property type="entry name" value="ENOYL-COA HYDRATASE-RELATED"/>
    <property type="match status" value="1"/>
</dbReference>
<evidence type="ECO:0000256" key="9">
    <source>
        <dbReference type="ARBA" id="ARBA00042052"/>
    </source>
</evidence>
<comment type="catalytic activity">
    <reaction evidence="11">
        <text>(S)-methylmalonyl-CoA + H(+) = propanoyl-CoA + CO2</text>
        <dbReference type="Rhea" id="RHEA:61340"/>
        <dbReference type="ChEBI" id="CHEBI:15378"/>
        <dbReference type="ChEBI" id="CHEBI:16526"/>
        <dbReference type="ChEBI" id="CHEBI:57327"/>
        <dbReference type="ChEBI" id="CHEBI:57392"/>
        <dbReference type="EC" id="4.1.1.94"/>
    </reaction>
    <physiologicalReaction direction="left-to-right" evidence="11">
        <dbReference type="Rhea" id="RHEA:61341"/>
    </physiologicalReaction>
</comment>
<dbReference type="PROSITE" id="PS00166">
    <property type="entry name" value="ENOYL_COA_HYDRATASE"/>
    <property type="match status" value="1"/>
</dbReference>
<dbReference type="GO" id="GO:0006635">
    <property type="term" value="P:fatty acid beta-oxidation"/>
    <property type="evidence" value="ECO:0007669"/>
    <property type="project" value="TreeGrafter"/>
</dbReference>
<proteinExistence type="inferred from homology"/>
<evidence type="ECO:0000256" key="11">
    <source>
        <dbReference type="ARBA" id="ARBA00047446"/>
    </source>
</evidence>
<evidence type="ECO:0000256" key="6">
    <source>
        <dbReference type="ARBA" id="ARBA00036541"/>
    </source>
</evidence>